<dbReference type="InterPro" id="IPR014942">
    <property type="entry name" value="AbiEii"/>
</dbReference>
<comment type="caution">
    <text evidence="1">The sequence shown here is derived from an EMBL/GenBank/DDBJ whole genome shotgun (WGS) entry which is preliminary data.</text>
</comment>
<organism evidence="1 2">
    <name type="scientific">Gordonia spumicola</name>
    <dbReference type="NCBI Taxonomy" id="589161"/>
    <lineage>
        <taxon>Bacteria</taxon>
        <taxon>Bacillati</taxon>
        <taxon>Actinomycetota</taxon>
        <taxon>Actinomycetes</taxon>
        <taxon>Mycobacteriales</taxon>
        <taxon>Gordoniaceae</taxon>
        <taxon>Gordonia</taxon>
    </lineage>
</organism>
<dbReference type="EMBL" id="BJOV01000005">
    <property type="protein sequence ID" value="GEE02648.1"/>
    <property type="molecule type" value="Genomic_DNA"/>
</dbReference>
<accession>A0A7I9VB97</accession>
<reference evidence="2" key="1">
    <citation type="submission" date="2019-06" db="EMBL/GenBank/DDBJ databases">
        <title>Gordonia isolated from sludge of a wastewater treatment plant.</title>
        <authorList>
            <person name="Tamura T."/>
            <person name="Aoyama K."/>
            <person name="Kang Y."/>
            <person name="Saito S."/>
            <person name="Akiyama N."/>
            <person name="Yazawa K."/>
            <person name="Gonoi T."/>
            <person name="Mikami Y."/>
        </authorList>
    </citation>
    <scope>NUCLEOTIDE SEQUENCE [LARGE SCALE GENOMIC DNA]</scope>
    <source>
        <strain evidence="2">NBRC 107696</strain>
    </source>
</reference>
<protein>
    <submittedName>
        <fullName evidence="1">Uncharacterized protein</fullName>
    </submittedName>
</protein>
<sequence length="179" mass="19625">MSSLNDYRTIRALVATDGLSTLFDRQVRIVRTARTDRYGIRGAVAVDGTPVKFEIIHEGRIALDEPGPNDSVIDTATLTPLDAVATKVLANDDRWADRSVASRDVIDLAMISPDGTMLARGIAKAEVAYGSTIRRALHSAVDLLTGNSDYRRHCREILRMTVSDDELVRRLGTLMASLD</sequence>
<dbReference type="Proteomes" id="UP000444960">
    <property type="component" value="Unassembled WGS sequence"/>
</dbReference>
<proteinExistence type="predicted"/>
<dbReference type="OrthoDB" id="5508069at2"/>
<name>A0A7I9VB97_9ACTN</name>
<keyword evidence="2" id="KW-1185">Reference proteome</keyword>
<evidence type="ECO:0000313" key="1">
    <source>
        <dbReference type="EMBL" id="GEE02648.1"/>
    </source>
</evidence>
<gene>
    <name evidence="1" type="ORF">nbrc107696_30940</name>
</gene>
<evidence type="ECO:0000313" key="2">
    <source>
        <dbReference type="Proteomes" id="UP000444960"/>
    </source>
</evidence>
<dbReference type="AlphaFoldDB" id="A0A7I9VB97"/>
<dbReference type="Pfam" id="PF08843">
    <property type="entry name" value="AbiEii"/>
    <property type="match status" value="1"/>
</dbReference>